<dbReference type="RefSeq" id="XP_013244978.1">
    <property type="nucleotide sequence ID" value="XM_013389524.1"/>
</dbReference>
<evidence type="ECO:0000313" key="3">
    <source>
        <dbReference type="Proteomes" id="UP000027361"/>
    </source>
</evidence>
<evidence type="ECO:0000313" key="2">
    <source>
        <dbReference type="EMBL" id="KDN52197.1"/>
    </source>
</evidence>
<protein>
    <submittedName>
        <fullName evidence="2">Uncharacterized protein</fullName>
    </submittedName>
</protein>
<dbReference type="Proteomes" id="UP000027361">
    <property type="component" value="Unassembled WGS sequence"/>
</dbReference>
<dbReference type="GeneID" id="25267396"/>
<evidence type="ECO:0000256" key="1">
    <source>
        <dbReference type="SAM" id="MobiDB-lite"/>
    </source>
</evidence>
<dbReference type="OrthoDB" id="2422840at2759"/>
<feature type="compositionally biased region" description="Basic and acidic residues" evidence="1">
    <location>
        <begin position="61"/>
        <end position="70"/>
    </location>
</feature>
<accession>A0A066WE17</accession>
<dbReference type="HOGENOM" id="CLU_744302_0_0_1"/>
<dbReference type="EMBL" id="JMSN01000013">
    <property type="protein sequence ID" value="KDN52197.1"/>
    <property type="molecule type" value="Genomic_DNA"/>
</dbReference>
<feature type="region of interest" description="Disordered" evidence="1">
    <location>
        <begin position="61"/>
        <end position="93"/>
    </location>
</feature>
<sequence>MHTWLQSRNDRTRQLFSRMALIAPNEGPEASAPLARGAAAASSVEKRITIPLLGSAQLARTTDKGAHPEKPFGSPLAPHSNAQQQPSPPPLSVSERPLISCLVSLKLLQNLAISKALSHQHRVHLVERSTEDDEDGEDTGVDVMLDCTTAVIFIKSVLLPSAVHNYDHASSDNDCSPSASLLGVLASGRFSTLYIIVEQYTSSGMRLPLTPPVQMAIEALRSTLEHTILPQHLRPRGLGVELVVHCATSPTNAAAFVRARLDAMRMRSSDGAWRERERALQLLDASAAIEDHSAAPTQAEAQVHSQAEIKALAPLLNAFAAQTLLLRSGDLQAFLRASVDDRRRMCEDFLGAASFVTSSLRCCREPGAERGD</sequence>
<dbReference type="InParanoid" id="A0A066WE17"/>
<dbReference type="AlphaFoldDB" id="A0A066WE17"/>
<name>A0A066WE17_TILAU</name>
<keyword evidence="3" id="KW-1185">Reference proteome</keyword>
<proteinExistence type="predicted"/>
<comment type="caution">
    <text evidence="2">The sequence shown here is derived from an EMBL/GenBank/DDBJ whole genome shotgun (WGS) entry which is preliminary data.</text>
</comment>
<gene>
    <name evidence="2" type="ORF">K437DRAFT_34792</name>
</gene>
<reference evidence="2 3" key="1">
    <citation type="submission" date="2014-05" db="EMBL/GenBank/DDBJ databases">
        <title>Draft genome sequence of a rare smut relative, Tilletiaria anomala UBC 951.</title>
        <authorList>
            <consortium name="DOE Joint Genome Institute"/>
            <person name="Toome M."/>
            <person name="Kuo A."/>
            <person name="Henrissat B."/>
            <person name="Lipzen A."/>
            <person name="Tritt A."/>
            <person name="Yoshinaga Y."/>
            <person name="Zane M."/>
            <person name="Barry K."/>
            <person name="Grigoriev I.V."/>
            <person name="Spatafora J.W."/>
            <person name="Aimea M.C."/>
        </authorList>
    </citation>
    <scope>NUCLEOTIDE SEQUENCE [LARGE SCALE GENOMIC DNA]</scope>
    <source>
        <strain evidence="2 3">UBC 951</strain>
    </source>
</reference>
<organism evidence="2 3">
    <name type="scientific">Tilletiaria anomala (strain ATCC 24038 / CBS 436.72 / UBC 951)</name>
    <dbReference type="NCBI Taxonomy" id="1037660"/>
    <lineage>
        <taxon>Eukaryota</taxon>
        <taxon>Fungi</taxon>
        <taxon>Dikarya</taxon>
        <taxon>Basidiomycota</taxon>
        <taxon>Ustilaginomycotina</taxon>
        <taxon>Exobasidiomycetes</taxon>
        <taxon>Georgefischeriales</taxon>
        <taxon>Tilletiariaceae</taxon>
        <taxon>Tilletiaria</taxon>
    </lineage>
</organism>